<dbReference type="CDD" id="cd06850">
    <property type="entry name" value="biotinyl_domain"/>
    <property type="match status" value="1"/>
</dbReference>
<dbReference type="PROSITE" id="PS00188">
    <property type="entry name" value="BIOTIN"/>
    <property type="match status" value="1"/>
</dbReference>
<dbReference type="RefSeq" id="WP_119085160.1">
    <property type="nucleotide sequence ID" value="NZ_QXIY01000008.1"/>
</dbReference>
<organism evidence="4 5">
    <name type="scientific">Candidatus Cryosericum septentrionale</name>
    <dbReference type="NCBI Taxonomy" id="2290913"/>
    <lineage>
        <taxon>Bacteria</taxon>
        <taxon>Pseudomonadati</taxon>
        <taxon>Caldisericota/Cryosericota group</taxon>
        <taxon>Candidatus Cryosericota</taxon>
        <taxon>Candidatus Cryosericia</taxon>
        <taxon>Candidatus Cryosericales</taxon>
        <taxon>Candidatus Cryosericaceae</taxon>
        <taxon>Candidatus Cryosericum</taxon>
    </lineage>
</organism>
<feature type="compositionally biased region" description="Low complexity" evidence="2">
    <location>
        <begin position="56"/>
        <end position="66"/>
    </location>
</feature>
<dbReference type="GO" id="GO:0003989">
    <property type="term" value="F:acetyl-CoA carboxylase activity"/>
    <property type="evidence" value="ECO:0007669"/>
    <property type="project" value="UniProtKB-EC"/>
</dbReference>
<feature type="region of interest" description="Disordered" evidence="2">
    <location>
        <begin position="56"/>
        <end position="77"/>
    </location>
</feature>
<dbReference type="Pfam" id="PF00364">
    <property type="entry name" value="Biotin_lipoyl"/>
    <property type="match status" value="1"/>
</dbReference>
<dbReference type="EMBL" id="QXIY01000008">
    <property type="protein sequence ID" value="RIE17252.1"/>
    <property type="molecule type" value="Genomic_DNA"/>
</dbReference>
<gene>
    <name evidence="4" type="ORF">SMC1_02110</name>
</gene>
<reference evidence="4 5" key="1">
    <citation type="submission" date="2018-09" db="EMBL/GenBank/DDBJ databases">
        <title>Discovery and Ecogenomic Context for Candidatus Cryosericales, a Global Caldiserica Order Active in Thawing Permafrost.</title>
        <authorList>
            <person name="Martinez M.A."/>
            <person name="Woodcroft B.J."/>
            <person name="Ignacio Espinoza J.C."/>
            <person name="Zayed A."/>
            <person name="Singleton C.M."/>
            <person name="Boyd J."/>
            <person name="Li Y.-F."/>
            <person name="Purvine S."/>
            <person name="Maughan H."/>
            <person name="Hodgkins S.B."/>
            <person name="Anderson D."/>
            <person name="Sederholm M."/>
            <person name="Temperton B."/>
            <person name="Saleska S.R."/>
            <person name="Tyson G.W."/>
            <person name="Rich V.I."/>
        </authorList>
    </citation>
    <scope>NUCLEOTIDE SEQUENCE [LARGE SCALE GENOMIC DNA]</scope>
    <source>
        <strain evidence="4 5">SMC1</strain>
    </source>
</reference>
<dbReference type="PANTHER" id="PTHR45266:SF3">
    <property type="entry name" value="OXALOACETATE DECARBOXYLASE ALPHA CHAIN"/>
    <property type="match status" value="1"/>
</dbReference>
<dbReference type="EC" id="6.4.1.2" evidence="4"/>
<protein>
    <submittedName>
        <fullName evidence="4">Acetyl-CoA carboxylase biotin carboxyl carrier protein subunit</fullName>
        <ecNumber evidence="4">6.4.1.2</ecNumber>
    </submittedName>
</protein>
<dbReference type="InterPro" id="IPR050709">
    <property type="entry name" value="Biotin_Carboxyl_Carrier/Decarb"/>
</dbReference>
<evidence type="ECO:0000313" key="4">
    <source>
        <dbReference type="EMBL" id="RIE17252.1"/>
    </source>
</evidence>
<evidence type="ECO:0000256" key="1">
    <source>
        <dbReference type="ARBA" id="ARBA00023267"/>
    </source>
</evidence>
<feature type="domain" description="Lipoyl-binding" evidence="3">
    <location>
        <begin position="71"/>
        <end position="146"/>
    </location>
</feature>
<keyword evidence="1" id="KW-0092">Biotin</keyword>
<proteinExistence type="predicted"/>
<dbReference type="InterPro" id="IPR011053">
    <property type="entry name" value="Single_hybrid_motif"/>
</dbReference>
<evidence type="ECO:0000259" key="3">
    <source>
        <dbReference type="PROSITE" id="PS50968"/>
    </source>
</evidence>
<dbReference type="SUPFAM" id="SSF51230">
    <property type="entry name" value="Single hybrid motif"/>
    <property type="match status" value="1"/>
</dbReference>
<comment type="caution">
    <text evidence="4">The sequence shown here is derived from an EMBL/GenBank/DDBJ whole genome shotgun (WGS) entry which is preliminary data.</text>
</comment>
<accession>A0A398DNR0</accession>
<dbReference type="OrthoDB" id="9812676at2"/>
<dbReference type="InterPro" id="IPR001882">
    <property type="entry name" value="Biotin_BS"/>
</dbReference>
<keyword evidence="5" id="KW-1185">Reference proteome</keyword>
<dbReference type="Gene3D" id="2.40.50.100">
    <property type="match status" value="1"/>
</dbReference>
<dbReference type="Proteomes" id="UP000266113">
    <property type="component" value="Unassembled WGS sequence"/>
</dbReference>
<name>A0A398DNR0_9BACT</name>
<dbReference type="PROSITE" id="PS50968">
    <property type="entry name" value="BIOTINYL_LIPOYL"/>
    <property type="match status" value="1"/>
</dbReference>
<dbReference type="AlphaFoldDB" id="A0A398DNR0"/>
<sequence length="146" mass="15008">MKKYRITVNGKTFDVDVEEVGAQKPGHSPVSAPAAVAPVPVVAPAPAPVPARRAVTGQAPAAASPATPIPAAPAGGATAMKSPLPGKILKVMATPRSSWKKGDTLLIIEAMKMENEILAPRDCTVEEVAVESNQTVKTGDLLLKLA</sequence>
<dbReference type="PANTHER" id="PTHR45266">
    <property type="entry name" value="OXALOACETATE DECARBOXYLASE ALPHA CHAIN"/>
    <property type="match status" value="1"/>
</dbReference>
<evidence type="ECO:0000256" key="2">
    <source>
        <dbReference type="SAM" id="MobiDB-lite"/>
    </source>
</evidence>
<keyword evidence="4" id="KW-0436">Ligase</keyword>
<dbReference type="InterPro" id="IPR000089">
    <property type="entry name" value="Biotin_lipoyl"/>
</dbReference>
<evidence type="ECO:0000313" key="5">
    <source>
        <dbReference type="Proteomes" id="UP000266113"/>
    </source>
</evidence>
<dbReference type="FunFam" id="2.40.50.100:FF:000003">
    <property type="entry name" value="Acetyl-CoA carboxylase biotin carboxyl carrier protein"/>
    <property type="match status" value="1"/>
</dbReference>